<keyword evidence="2" id="KW-1185">Reference proteome</keyword>
<dbReference type="GeneID" id="100167914"/>
<accession>A0A8R2JLI5</accession>
<evidence type="ECO:0000313" key="1">
    <source>
        <dbReference type="EnsemblMetazoa" id="XP_029341514.1"/>
    </source>
</evidence>
<dbReference type="AlphaFoldDB" id="A0A8R2JLI5"/>
<dbReference type="RefSeq" id="XP_029341514.1">
    <property type="nucleotide sequence ID" value="XM_029485654.1"/>
</dbReference>
<dbReference type="EnsemblMetazoa" id="XM_029485654.1">
    <property type="protein sequence ID" value="XP_029341514.1"/>
    <property type="gene ID" value="LOC100167914"/>
</dbReference>
<proteinExistence type="predicted"/>
<reference evidence="2" key="1">
    <citation type="submission" date="2010-06" db="EMBL/GenBank/DDBJ databases">
        <authorList>
            <person name="Jiang H."/>
            <person name="Abraham K."/>
            <person name="Ali S."/>
            <person name="Alsbrooks S.L."/>
            <person name="Anim B.N."/>
            <person name="Anosike U.S."/>
            <person name="Attaway T."/>
            <person name="Bandaranaike D.P."/>
            <person name="Battles P.K."/>
            <person name="Bell S.N."/>
            <person name="Bell A.V."/>
            <person name="Beltran B."/>
            <person name="Bickham C."/>
            <person name="Bustamante Y."/>
            <person name="Caleb T."/>
            <person name="Canada A."/>
            <person name="Cardenas V."/>
            <person name="Carter K."/>
            <person name="Chacko J."/>
            <person name="Chandrabose M.N."/>
            <person name="Chavez D."/>
            <person name="Chavez A."/>
            <person name="Chen L."/>
            <person name="Chu H.-S."/>
            <person name="Claassen K.J."/>
            <person name="Cockrell R."/>
            <person name="Collins M."/>
            <person name="Cooper J.A."/>
            <person name="Cree A."/>
            <person name="Curry S.M."/>
            <person name="Da Y."/>
            <person name="Dao M.D."/>
            <person name="Das B."/>
            <person name="Davila M.-L."/>
            <person name="Davy-Carroll L."/>
            <person name="Denson S."/>
            <person name="Dinh H."/>
            <person name="Ebong V.E."/>
            <person name="Edwards J.R."/>
            <person name="Egan A."/>
            <person name="El-Daye J."/>
            <person name="Escobedo L."/>
            <person name="Fernandez S."/>
            <person name="Fernando P.R."/>
            <person name="Flagg N."/>
            <person name="Forbes L.D."/>
            <person name="Fowler R.G."/>
            <person name="Fu Q."/>
            <person name="Gabisi R.A."/>
            <person name="Ganer J."/>
            <person name="Garbino Pronczuk A."/>
            <person name="Garcia R.M."/>
            <person name="Garner T."/>
            <person name="Garrett T.E."/>
            <person name="Gonzalez D.A."/>
            <person name="Hamid H."/>
            <person name="Hawkins E.S."/>
            <person name="Hirani K."/>
            <person name="Hogues M.E."/>
            <person name="Hollins B."/>
            <person name="Hsiao C.-H."/>
            <person name="Jabil R."/>
            <person name="James M.L."/>
            <person name="Jhangiani S.N."/>
            <person name="Johnson B."/>
            <person name="Johnson Q."/>
            <person name="Joshi V."/>
            <person name="Kalu J.B."/>
            <person name="Kam C."/>
            <person name="Kashfia A."/>
            <person name="Keebler J."/>
            <person name="Kisamo H."/>
            <person name="Kovar C.L."/>
            <person name="Lago L.A."/>
            <person name="Lai C.-Y."/>
            <person name="Laidlaw J."/>
            <person name="Lara F."/>
            <person name="Le T.-K."/>
            <person name="Lee S.L."/>
            <person name="Legall F.H."/>
            <person name="Lemon S.J."/>
            <person name="Lewis L.R."/>
            <person name="Li B."/>
            <person name="Liu Y."/>
            <person name="Liu Y.-S."/>
            <person name="Lopez J."/>
            <person name="Lozado R.J."/>
            <person name="Lu J."/>
            <person name="Madu R.C."/>
            <person name="Maheshwari M."/>
            <person name="Maheshwari R."/>
            <person name="Malloy K."/>
            <person name="Martinez E."/>
            <person name="Mathew T."/>
            <person name="Mercado I.C."/>
            <person name="Mercado C."/>
            <person name="Meyer B."/>
            <person name="Montgomery K."/>
            <person name="Morgan M.B."/>
            <person name="Munidasa M."/>
            <person name="Nazareth L.V."/>
            <person name="Nelson J."/>
            <person name="Ng B.M."/>
            <person name="Nguyen N.B."/>
            <person name="Nguyen P.Q."/>
            <person name="Nguyen T."/>
            <person name="Obregon M."/>
            <person name="Okwuonu G.O."/>
            <person name="Onwere C.G."/>
            <person name="Orozco G."/>
            <person name="Parra A."/>
            <person name="Patel S."/>
            <person name="Patil S."/>
            <person name="Perez A."/>
            <person name="Perez Y."/>
            <person name="Pham C."/>
            <person name="Primus E.L."/>
            <person name="Pu L.-L."/>
            <person name="Puazo M."/>
            <person name="Qin X."/>
            <person name="Quiroz J.B."/>
            <person name="Reese J."/>
            <person name="Richards S."/>
            <person name="Rives C.M."/>
            <person name="Robberts R."/>
            <person name="Ruiz S.J."/>
            <person name="Ruiz M.J."/>
            <person name="Santibanez J."/>
            <person name="Schneider B.W."/>
            <person name="Sisson I."/>
            <person name="Smith M."/>
            <person name="Sodergren E."/>
            <person name="Song X.-Z."/>
            <person name="Song B.B."/>
            <person name="Summersgill H."/>
            <person name="Thelus R."/>
            <person name="Thornton R.D."/>
            <person name="Trejos Z.Y."/>
            <person name="Usmani K."/>
            <person name="Vattathil S."/>
            <person name="Villasana D."/>
            <person name="Walker D.L."/>
            <person name="Wang S."/>
            <person name="Wang K."/>
            <person name="White C.S."/>
            <person name="Williams A.C."/>
            <person name="Williamson J."/>
            <person name="Wilson K."/>
            <person name="Woghiren I.O."/>
            <person name="Woodworth J.R."/>
            <person name="Worley K.C."/>
            <person name="Wright R.A."/>
            <person name="Wu W."/>
            <person name="Young L."/>
            <person name="Zhang L."/>
            <person name="Zhang J."/>
            <person name="Zhu Y."/>
            <person name="Muzny D.M."/>
            <person name="Weinstock G."/>
            <person name="Gibbs R.A."/>
        </authorList>
    </citation>
    <scope>NUCLEOTIDE SEQUENCE [LARGE SCALE GENOMIC DNA]</scope>
    <source>
        <strain evidence="2">LSR1</strain>
    </source>
</reference>
<organism evidence="1 2">
    <name type="scientific">Acyrthosiphon pisum</name>
    <name type="common">Pea aphid</name>
    <dbReference type="NCBI Taxonomy" id="7029"/>
    <lineage>
        <taxon>Eukaryota</taxon>
        <taxon>Metazoa</taxon>
        <taxon>Ecdysozoa</taxon>
        <taxon>Arthropoda</taxon>
        <taxon>Hexapoda</taxon>
        <taxon>Insecta</taxon>
        <taxon>Pterygota</taxon>
        <taxon>Neoptera</taxon>
        <taxon>Paraneoptera</taxon>
        <taxon>Hemiptera</taxon>
        <taxon>Sternorrhyncha</taxon>
        <taxon>Aphidomorpha</taxon>
        <taxon>Aphidoidea</taxon>
        <taxon>Aphididae</taxon>
        <taxon>Macrosiphini</taxon>
        <taxon>Acyrthosiphon</taxon>
    </lineage>
</organism>
<dbReference type="Proteomes" id="UP000007819">
    <property type="component" value="Chromosome X"/>
</dbReference>
<name>A0A8R2JLI5_ACYPI</name>
<dbReference type="KEGG" id="api:100167914"/>
<evidence type="ECO:0000313" key="2">
    <source>
        <dbReference type="Proteomes" id="UP000007819"/>
    </source>
</evidence>
<dbReference type="SUPFAM" id="SSF81995">
    <property type="entry name" value="beta-sandwich domain of Sec23/24"/>
    <property type="match status" value="1"/>
</dbReference>
<dbReference type="Gene3D" id="1.20.120.730">
    <property type="entry name" value="Sec23/Sec24 helical domain"/>
    <property type="match status" value="1"/>
</dbReference>
<sequence length="55" mass="6299">MLYKSCSGQRRLRILNLSLRSSGQMGELYCSCDLDTIMNFFGKQVTYKILESSGR</sequence>
<protein>
    <submittedName>
        <fullName evidence="1">Uncharacterized protein</fullName>
    </submittedName>
</protein>
<reference evidence="1" key="2">
    <citation type="submission" date="2022-06" db="UniProtKB">
        <authorList>
            <consortium name="EnsemblMetazoa"/>
        </authorList>
    </citation>
    <scope>IDENTIFICATION</scope>
</reference>